<comment type="similarity">
    <text evidence="1 5">Belongs to the antibiotic N-acetyltransferase family.</text>
</comment>
<evidence type="ECO:0000256" key="2">
    <source>
        <dbReference type="ARBA" id="ARBA00012882"/>
    </source>
</evidence>
<comment type="catalytic activity">
    <reaction evidence="5">
        <text>a 2-deoxystreptamine antibiotic + acetyl-CoA = an N(3)-acetyl-2-deoxystreptamine antibiotic + CoA + H(+)</text>
        <dbReference type="Rhea" id="RHEA:12665"/>
        <dbReference type="ChEBI" id="CHEBI:15378"/>
        <dbReference type="ChEBI" id="CHEBI:57287"/>
        <dbReference type="ChEBI" id="CHEBI:57288"/>
        <dbReference type="ChEBI" id="CHEBI:57921"/>
        <dbReference type="ChEBI" id="CHEBI:77452"/>
        <dbReference type="EC" id="2.3.1.81"/>
    </reaction>
</comment>
<reference evidence="6 7" key="1">
    <citation type="submission" date="2018-06" db="EMBL/GenBank/DDBJ databases">
        <authorList>
            <consortium name="Pathogen Informatics"/>
            <person name="Doyle S."/>
        </authorList>
    </citation>
    <scope>NUCLEOTIDE SEQUENCE [LARGE SCALE GENOMIC DNA]</scope>
    <source>
        <strain evidence="6 7">NCTC13093</strain>
    </source>
</reference>
<dbReference type="OrthoDB" id="7330654at2"/>
<evidence type="ECO:0000313" key="7">
    <source>
        <dbReference type="Proteomes" id="UP000250086"/>
    </source>
</evidence>
<dbReference type="SUPFAM" id="SSF110710">
    <property type="entry name" value="TTHA0583/YokD-like"/>
    <property type="match status" value="1"/>
</dbReference>
<gene>
    <name evidence="6" type="ORF">NCTC13093_00925</name>
</gene>
<dbReference type="GO" id="GO:0046677">
    <property type="term" value="P:response to antibiotic"/>
    <property type="evidence" value="ECO:0007669"/>
    <property type="project" value="UniProtKB-KW"/>
</dbReference>
<dbReference type="EC" id="2.3.1.-" evidence="5"/>
<evidence type="ECO:0000256" key="5">
    <source>
        <dbReference type="RuleBase" id="RU365031"/>
    </source>
</evidence>
<evidence type="ECO:0000256" key="1">
    <source>
        <dbReference type="ARBA" id="ARBA00006383"/>
    </source>
</evidence>
<keyword evidence="5" id="KW-0046">Antibiotic resistance</keyword>
<keyword evidence="7" id="KW-1185">Reference proteome</keyword>
<dbReference type="Proteomes" id="UP000250086">
    <property type="component" value="Unassembled WGS sequence"/>
</dbReference>
<dbReference type="GO" id="GO:0046353">
    <property type="term" value="F:aminoglycoside 3-N-acetyltransferase activity"/>
    <property type="evidence" value="ECO:0007669"/>
    <property type="project" value="UniProtKB-EC"/>
</dbReference>
<proteinExistence type="inferred from homology"/>
<evidence type="ECO:0000313" key="6">
    <source>
        <dbReference type="EMBL" id="SPT69548.1"/>
    </source>
</evidence>
<evidence type="ECO:0000256" key="4">
    <source>
        <dbReference type="ARBA" id="ARBA00023315"/>
    </source>
</evidence>
<protein>
    <recommendedName>
        <fullName evidence="2 5">Aminoglycoside N(3)-acetyltransferase</fullName>
        <ecNumber evidence="5">2.3.1.-</ecNumber>
    </recommendedName>
</protein>
<dbReference type="InterPro" id="IPR028345">
    <property type="entry name" value="Antibiotic_NAT-like"/>
</dbReference>
<keyword evidence="3 5" id="KW-0808">Transferase</keyword>
<dbReference type="AlphaFoldDB" id="A0A2X0VJ82"/>
<name>A0A2X0VJ82_9GAMM</name>
<dbReference type="PANTHER" id="PTHR11104:SF0">
    <property type="entry name" value="SPBETA PROPHAGE-DERIVED AMINOGLYCOSIDE N(3')-ACETYLTRANSFERASE-LIKE PROTEIN YOKD"/>
    <property type="match status" value="1"/>
</dbReference>
<dbReference type="InterPro" id="IPR003679">
    <property type="entry name" value="Amioglycoside_AcTrfase"/>
</dbReference>
<dbReference type="EMBL" id="UAPV01000001">
    <property type="protein sequence ID" value="SPT69548.1"/>
    <property type="molecule type" value="Genomic_DNA"/>
</dbReference>
<organism evidence="6 7">
    <name type="scientific">Anaerobiospirillum thomasii</name>
    <dbReference type="NCBI Taxonomy" id="179995"/>
    <lineage>
        <taxon>Bacteria</taxon>
        <taxon>Pseudomonadati</taxon>
        <taxon>Pseudomonadota</taxon>
        <taxon>Gammaproteobacteria</taxon>
        <taxon>Aeromonadales</taxon>
        <taxon>Succinivibrionaceae</taxon>
        <taxon>Anaerobiospirillum</taxon>
    </lineage>
</organism>
<evidence type="ECO:0000256" key="3">
    <source>
        <dbReference type="ARBA" id="ARBA00022679"/>
    </source>
</evidence>
<accession>A0A2X0VJ82</accession>
<keyword evidence="4 5" id="KW-0012">Acyltransferase</keyword>
<dbReference type="PANTHER" id="PTHR11104">
    <property type="entry name" value="AMINOGLYCOSIDE N3-ACETYLTRANSFERASE"/>
    <property type="match status" value="1"/>
</dbReference>
<sequence length="283" mass="32035">MFDPKSFLQNSFSKDDLFKTLERLGVKQADTLLVHSSLFALGLPSDNIVNLDEFYYKALREYVGEQGTLIFPAFTYSYCKGQSFDIKNTQSAVSSLANYCIHKHIGYRSADALFSYIIDGPDAPNLKFSNVCFDIEDGIAGYMLDKNARVLMLGVGFAWLTAFYSVDQKLKVPYRFFKEFKGTTVYDTHECESSFYYFCRALCDNTVNNNDTIDTTLAQHGDKTMTVTLGRGSVSSALLSDLFFIFESYVKQDPWYFLQGPATDTGDLKDAAINKMLYPCYKL</sequence>
<dbReference type="RefSeq" id="WP_113743708.1">
    <property type="nucleotide sequence ID" value="NZ_UAPU01000007.1"/>
</dbReference>
<dbReference type="Pfam" id="PF02522">
    <property type="entry name" value="Antibiotic_NAT"/>
    <property type="match status" value="1"/>
</dbReference>